<protein>
    <submittedName>
        <fullName evidence="2">Transcriptional repressor p66 coiled-coil MBD2-interaction domain-containing protein</fullName>
    </submittedName>
</protein>
<dbReference type="WBParaSite" id="JU765_v2.g10594.t1">
    <property type="protein sequence ID" value="JU765_v2.g10594.t1"/>
    <property type="gene ID" value="JU765_v2.g10594"/>
</dbReference>
<evidence type="ECO:0000313" key="1">
    <source>
        <dbReference type="Proteomes" id="UP000887576"/>
    </source>
</evidence>
<proteinExistence type="predicted"/>
<organism evidence="1 2">
    <name type="scientific">Panagrolaimus sp. JU765</name>
    <dbReference type="NCBI Taxonomy" id="591449"/>
    <lineage>
        <taxon>Eukaryota</taxon>
        <taxon>Metazoa</taxon>
        <taxon>Ecdysozoa</taxon>
        <taxon>Nematoda</taxon>
        <taxon>Chromadorea</taxon>
        <taxon>Rhabditida</taxon>
        <taxon>Tylenchina</taxon>
        <taxon>Panagrolaimomorpha</taxon>
        <taxon>Panagrolaimoidea</taxon>
        <taxon>Panagrolaimidae</taxon>
        <taxon>Panagrolaimus</taxon>
    </lineage>
</organism>
<sequence>MAGNQMEIDVEHHAGPSGITINIENGHNHDLSQFLADGEVSPSSLRRSTRASALKAQEKLKIKEGMGLFSEINGTEDSQDSQMEITTENDEIIPEIKTKRPRLLTGKELDQYDCKFGIKMEKDDVYFMSDESQISSLNEEEVDDLRKKYENFMKSGVSKEQQFERDIQIKQLEAQLRLEENKLVMLKKTIQNQKDAEIEQMKKQKMIAEASQRQQAALGAYKAPVVSSPSKMNGTTPKSSKPGRPANSNFTKQAQEAIMNMDPAGQKAFIQKLIANPVLAQQAQSLIGPQLLQYLQQQQNQNIPKSSSTSALSSLGTNSANVKKEVAPPVPLTPAQRANEARKKLRQHLDAQLLSLPNPKSVVNDLNFIPTATSDFCYLLGLDLTVQRVLKDKNVFKKCEESPYQCEECGTDFTPSWKAIGSDENDLHLYCEQCVRQAQKKKIRSDQAQVYKKALSKIAEQEKELEKQIQAGKFDEIAIPTPPPPPPQPVKRVTTPTPTAPPKTSASSGNLPNVSAQMAAALQLIQQQQKKAAAAAQPSTSSQNSKSSQNVQAKAGSKRPASSSTSNTTTNSSPLNQQQLLMNMIRQNPMLLATMMSNASSQQLWGNLLGNANANRTNTNATSGTNSSAGTMALLQAFMQQQQNSSQTNSNNNAAVLQQLAMMNNPFLAQMMAMQTNNMRNFNSTNKSRK</sequence>
<dbReference type="Proteomes" id="UP000887576">
    <property type="component" value="Unplaced"/>
</dbReference>
<name>A0AC34PWM8_9BILA</name>
<accession>A0AC34PWM8</accession>
<evidence type="ECO:0000313" key="2">
    <source>
        <dbReference type="WBParaSite" id="JU765_v2.g10594.t1"/>
    </source>
</evidence>
<reference evidence="2" key="1">
    <citation type="submission" date="2022-11" db="UniProtKB">
        <authorList>
            <consortium name="WormBaseParasite"/>
        </authorList>
    </citation>
    <scope>IDENTIFICATION</scope>
</reference>